<dbReference type="OrthoDB" id="2566152at2"/>
<dbReference type="Gene3D" id="2.40.10.220">
    <property type="entry name" value="predicted glycosyltransferase like domains"/>
    <property type="match status" value="1"/>
</dbReference>
<dbReference type="Proteomes" id="UP000426246">
    <property type="component" value="Chromosome"/>
</dbReference>
<gene>
    <name evidence="2" type="ORF">EHS13_00190</name>
</gene>
<evidence type="ECO:0000259" key="1">
    <source>
        <dbReference type="Pfam" id="PF07238"/>
    </source>
</evidence>
<accession>A0A6B8RDK5</accession>
<sequence length="236" mass="26528">MVEDRSAENLELGFKETQEPNMSILVHCRTVVEKKDYVSTGILTYAEGDMVEVEIGDYQLFDLGTIVKLTIYTPAGIFMFNTTVIAKDVGFLILINPPENRRKFSEKRKETRIEMDKNGYLHGVCSQGSSEMKAFAEPIDVLISNISQSGIGFTVNGDLELKIDEHIEVAAELGINLSFRAQVVRVEKLEAISQYGAEIIEIHPDQNKALRAFILKSQVVNRASLKKAENQKRVFK</sequence>
<dbReference type="SUPFAM" id="SSF141371">
    <property type="entry name" value="PilZ domain-like"/>
    <property type="match status" value="1"/>
</dbReference>
<keyword evidence="3" id="KW-1185">Reference proteome</keyword>
<dbReference type="InterPro" id="IPR009875">
    <property type="entry name" value="PilZ_domain"/>
</dbReference>
<dbReference type="RefSeq" id="WP_155698256.1">
    <property type="nucleotide sequence ID" value="NZ_CP034235.1"/>
</dbReference>
<evidence type="ECO:0000313" key="3">
    <source>
        <dbReference type="Proteomes" id="UP000426246"/>
    </source>
</evidence>
<dbReference type="AlphaFoldDB" id="A0A6B8RDK5"/>
<proteinExistence type="predicted"/>
<dbReference type="GO" id="GO:0035438">
    <property type="term" value="F:cyclic-di-GMP binding"/>
    <property type="evidence" value="ECO:0007669"/>
    <property type="project" value="InterPro"/>
</dbReference>
<reference evidence="3" key="1">
    <citation type="submission" date="2018-11" db="EMBL/GenBank/DDBJ databases">
        <title>Complete genome sequence of Paenibacillus sp. ML311-T8.</title>
        <authorList>
            <person name="Nam Y.-D."/>
            <person name="Kang J."/>
            <person name="Chung W.-H."/>
            <person name="Park Y.S."/>
        </authorList>
    </citation>
    <scope>NUCLEOTIDE SEQUENCE [LARGE SCALE GENOMIC DNA]</scope>
    <source>
        <strain evidence="3">ML311-T8</strain>
    </source>
</reference>
<organism evidence="2 3">
    <name type="scientific">Paenibacillus psychroresistens</name>
    <dbReference type="NCBI Taxonomy" id="1778678"/>
    <lineage>
        <taxon>Bacteria</taxon>
        <taxon>Bacillati</taxon>
        <taxon>Bacillota</taxon>
        <taxon>Bacilli</taxon>
        <taxon>Bacillales</taxon>
        <taxon>Paenibacillaceae</taxon>
        <taxon>Paenibacillus</taxon>
    </lineage>
</organism>
<evidence type="ECO:0000313" key="2">
    <source>
        <dbReference type="EMBL" id="QGQ93456.1"/>
    </source>
</evidence>
<protein>
    <submittedName>
        <fullName evidence="2">PilZ domain-containing protein</fullName>
    </submittedName>
</protein>
<feature type="domain" description="PilZ" evidence="1">
    <location>
        <begin position="128"/>
        <end position="215"/>
    </location>
</feature>
<dbReference type="Pfam" id="PF07238">
    <property type="entry name" value="PilZ"/>
    <property type="match status" value="1"/>
</dbReference>
<dbReference type="KEGG" id="ppsc:EHS13_00190"/>
<name>A0A6B8RDK5_9BACL</name>
<dbReference type="EMBL" id="CP034235">
    <property type="protein sequence ID" value="QGQ93456.1"/>
    <property type="molecule type" value="Genomic_DNA"/>
</dbReference>